<organism evidence="3 4">
    <name type="scientific">Treponema saccharophilum DSM 2985</name>
    <dbReference type="NCBI Taxonomy" id="907348"/>
    <lineage>
        <taxon>Bacteria</taxon>
        <taxon>Pseudomonadati</taxon>
        <taxon>Spirochaetota</taxon>
        <taxon>Spirochaetia</taxon>
        <taxon>Spirochaetales</taxon>
        <taxon>Treponemataceae</taxon>
        <taxon>Treponema</taxon>
    </lineage>
</organism>
<feature type="binding site" evidence="2">
    <location>
        <position position="185"/>
    </location>
    <ligand>
        <name>substrate</name>
    </ligand>
</feature>
<dbReference type="eggNOG" id="COG0020">
    <property type="taxonomic scope" value="Bacteria"/>
</dbReference>
<feature type="binding site" evidence="2">
    <location>
        <position position="71"/>
    </location>
    <ligand>
        <name>substrate</name>
    </ligand>
</feature>
<dbReference type="SUPFAM" id="SSF64005">
    <property type="entry name" value="Undecaprenyl diphosphate synthase"/>
    <property type="match status" value="1"/>
</dbReference>
<feature type="active site" description="Proton acceptor" evidence="2">
    <location>
        <position position="68"/>
    </location>
</feature>
<dbReference type="STRING" id="907348.TresaDRAFT_0330"/>
<feature type="binding site" evidence="2">
    <location>
        <position position="20"/>
    </location>
    <ligand>
        <name>Mg(2+)</name>
        <dbReference type="ChEBI" id="CHEBI:18420"/>
    </ligand>
</feature>
<dbReference type="PANTHER" id="PTHR10291:SF0">
    <property type="entry name" value="DEHYDRODOLICHYL DIPHOSPHATE SYNTHASE 2"/>
    <property type="match status" value="1"/>
</dbReference>
<evidence type="ECO:0000256" key="1">
    <source>
        <dbReference type="ARBA" id="ARBA00022679"/>
    </source>
</evidence>
<feature type="binding site" evidence="2">
    <location>
        <begin position="191"/>
        <end position="193"/>
    </location>
    <ligand>
        <name>substrate</name>
    </ligand>
</feature>
<gene>
    <name evidence="3" type="ORF">TresaDRAFT_0330</name>
</gene>
<dbReference type="CDD" id="cd00475">
    <property type="entry name" value="Cis_IPPS"/>
    <property type="match status" value="1"/>
</dbReference>
<evidence type="ECO:0000256" key="2">
    <source>
        <dbReference type="HAMAP-Rule" id="MF_01139"/>
    </source>
</evidence>
<dbReference type="Gene3D" id="3.40.1180.10">
    <property type="entry name" value="Decaprenyl diphosphate synthase-like"/>
    <property type="match status" value="1"/>
</dbReference>
<feature type="binding site" evidence="2">
    <location>
        <position position="25"/>
    </location>
    <ligand>
        <name>substrate</name>
    </ligand>
</feature>
<evidence type="ECO:0000313" key="4">
    <source>
        <dbReference type="Proteomes" id="UP000003571"/>
    </source>
</evidence>
<dbReference type="OrthoDB" id="4191603at2"/>
<keyword evidence="2" id="KW-0479">Metal-binding</keyword>
<name>H7EMA8_9SPIR</name>
<dbReference type="InterPro" id="IPR001441">
    <property type="entry name" value="UPP_synth-like"/>
</dbReference>
<feature type="binding site" evidence="2">
    <location>
        <position position="37"/>
    </location>
    <ligand>
        <name>substrate</name>
    </ligand>
</feature>
<keyword evidence="1 2" id="KW-0808">Transferase</keyword>
<dbReference type="PANTHER" id="PTHR10291">
    <property type="entry name" value="DEHYDRODOLICHYL DIPHOSPHATE SYNTHASE FAMILY MEMBER"/>
    <property type="match status" value="1"/>
</dbReference>
<dbReference type="PROSITE" id="PS01066">
    <property type="entry name" value="UPP_SYNTHASE"/>
    <property type="match status" value="1"/>
</dbReference>
<dbReference type="Proteomes" id="UP000003571">
    <property type="component" value="Unassembled WGS sequence"/>
</dbReference>
<feature type="binding site" evidence="2">
    <location>
        <begin position="21"/>
        <end position="24"/>
    </location>
    <ligand>
        <name>substrate</name>
    </ligand>
</feature>
<keyword evidence="2" id="KW-0460">Magnesium</keyword>
<dbReference type="InterPro" id="IPR018520">
    <property type="entry name" value="UPP_synth-like_CS"/>
</dbReference>
<dbReference type="PATRIC" id="fig|907348.3.peg.2085"/>
<dbReference type="InterPro" id="IPR036424">
    <property type="entry name" value="UPP_synth-like_sf"/>
</dbReference>
<comment type="similarity">
    <text evidence="2">Belongs to the UPP synthase family.</text>
</comment>
<dbReference type="EC" id="2.5.1.-" evidence="2"/>
<dbReference type="GO" id="GO:0000287">
    <property type="term" value="F:magnesium ion binding"/>
    <property type="evidence" value="ECO:0007669"/>
    <property type="project" value="UniProtKB-UniRule"/>
</dbReference>
<feature type="binding site" evidence="2">
    <location>
        <position position="204"/>
    </location>
    <ligand>
        <name>Mg(2+)</name>
        <dbReference type="ChEBI" id="CHEBI:18420"/>
    </ligand>
</feature>
<keyword evidence="4" id="KW-1185">Reference proteome</keyword>
<comment type="function">
    <text evidence="2">Catalyzes the condensation of isopentenyl diphosphate (IPP) with allylic pyrophosphates generating different type of terpenoids.</text>
</comment>
<dbReference type="AlphaFoldDB" id="H7EMA8"/>
<feature type="binding site" evidence="2">
    <location>
        <begin position="65"/>
        <end position="67"/>
    </location>
    <ligand>
        <name>substrate</name>
    </ligand>
</feature>
<dbReference type="GO" id="GO:0016094">
    <property type="term" value="P:polyprenol biosynthetic process"/>
    <property type="evidence" value="ECO:0007669"/>
    <property type="project" value="TreeGrafter"/>
</dbReference>
<feature type="active site" evidence="2">
    <location>
        <position position="20"/>
    </location>
</feature>
<proteinExistence type="inferred from homology"/>
<dbReference type="GO" id="GO:0045547">
    <property type="term" value="F:ditrans,polycis-polyprenyl diphosphate synthase [(2E,6E)-farnesyl diphosphate specific] activity"/>
    <property type="evidence" value="ECO:0007669"/>
    <property type="project" value="TreeGrafter"/>
</dbReference>
<dbReference type="NCBIfam" id="TIGR00055">
    <property type="entry name" value="uppS"/>
    <property type="match status" value="1"/>
</dbReference>
<protein>
    <recommendedName>
        <fullName evidence="2">Isoprenyl transferase</fullName>
        <ecNumber evidence="2">2.5.1.-</ecNumber>
    </recommendedName>
</protein>
<dbReference type="HAMAP" id="MF_01139">
    <property type="entry name" value="ISPT"/>
    <property type="match status" value="1"/>
</dbReference>
<dbReference type="FunFam" id="3.40.1180.10:FF:000001">
    <property type="entry name" value="(2E,6E)-farnesyl-diphosphate-specific ditrans,polycis-undecaprenyl-diphosphate synthase"/>
    <property type="match status" value="1"/>
</dbReference>
<reference evidence="3 4" key="1">
    <citation type="submission" date="2011-09" db="EMBL/GenBank/DDBJ databases">
        <title>The draft genome of Treponema saccharophilum DSM 2985.</title>
        <authorList>
            <consortium name="US DOE Joint Genome Institute (JGI-PGF)"/>
            <person name="Lucas S."/>
            <person name="Copeland A."/>
            <person name="Lapidus A."/>
            <person name="Glavina del Rio T."/>
            <person name="Dalin E."/>
            <person name="Tice H."/>
            <person name="Bruce D."/>
            <person name="Goodwin L."/>
            <person name="Pitluck S."/>
            <person name="Peters L."/>
            <person name="Kyrpides N."/>
            <person name="Mavromatis K."/>
            <person name="Ivanova N."/>
            <person name="Markowitz V."/>
            <person name="Cheng J.-F."/>
            <person name="Hugenholtz P."/>
            <person name="Woyke T."/>
            <person name="Wu D."/>
            <person name="Gronow S."/>
            <person name="Wellnitz S."/>
            <person name="Brambilla E."/>
            <person name="Klenk H.-P."/>
            <person name="Eisen J.A."/>
        </authorList>
    </citation>
    <scope>NUCLEOTIDE SEQUENCE [LARGE SCALE GENOMIC DNA]</scope>
    <source>
        <strain evidence="3 4">DSM 2985</strain>
    </source>
</reference>
<dbReference type="RefSeq" id="WP_002705383.1">
    <property type="nucleotide sequence ID" value="NZ_AGRW01000051.1"/>
</dbReference>
<comment type="caution">
    <text evidence="3">The sequence shown here is derived from an EMBL/GenBank/DDBJ whole genome shotgun (WGS) entry which is preliminary data.</text>
</comment>
<accession>H7EMA8</accession>
<feature type="binding site" evidence="2">
    <location>
        <position position="33"/>
    </location>
    <ligand>
        <name>substrate</name>
    </ligand>
</feature>
<comment type="subunit">
    <text evidence="2">Homodimer.</text>
</comment>
<dbReference type="EMBL" id="AGRW01000051">
    <property type="protein sequence ID" value="EIC01193.1"/>
    <property type="molecule type" value="Genomic_DNA"/>
</dbReference>
<comment type="cofactor">
    <cofactor evidence="2">
        <name>Mg(2+)</name>
        <dbReference type="ChEBI" id="CHEBI:18420"/>
    </cofactor>
    <text evidence="2">Binds 2 magnesium ions per subunit.</text>
</comment>
<feature type="binding site" evidence="2">
    <location>
        <position position="69"/>
    </location>
    <ligand>
        <name>substrate</name>
    </ligand>
</feature>
<sequence length="244" mass="27448">MDIEKLKSNGVPRHIGIIMDGNGRWAKNRGLPRTAGHKEGLSSAKRIVAAAASLGIEYVTLYTFSTENWKRAQEEVGYLMGLIKGHLRAEFEFYKKNGIRIDHIGDIEGLPEDVRNEILKAKDDTKDFTGTTCVLAINYGSRDEIVRGIRKIAKNADISSEDIDEAFVSRALDIPGLPDVDLMIRTGGEKRLSNFMLWQCAYAEFIFTDTLWPEYGEEEFFSHIGQFQGRNRRFGGVPGQEARS</sequence>
<dbReference type="Pfam" id="PF01255">
    <property type="entry name" value="Prenyltransf"/>
    <property type="match status" value="1"/>
</dbReference>
<evidence type="ECO:0000313" key="3">
    <source>
        <dbReference type="EMBL" id="EIC01193.1"/>
    </source>
</evidence>